<feature type="disulfide bond" evidence="5">
    <location>
        <begin position="1278"/>
        <end position="1287"/>
    </location>
</feature>
<protein>
    <recommendedName>
        <fullName evidence="12">Crumbs cell polarity complex component 1</fullName>
    </recommendedName>
</protein>
<feature type="domain" description="EGF-like" evidence="9">
    <location>
        <begin position="1252"/>
        <end position="1288"/>
    </location>
</feature>
<feature type="disulfide bond" evidence="5">
    <location>
        <begin position="627"/>
        <end position="636"/>
    </location>
</feature>
<evidence type="ECO:0000256" key="1">
    <source>
        <dbReference type="ARBA" id="ARBA00022536"/>
    </source>
</evidence>
<dbReference type="InterPro" id="IPR001881">
    <property type="entry name" value="EGF-like_Ca-bd_dom"/>
</dbReference>
<evidence type="ECO:0000313" key="10">
    <source>
        <dbReference type="Ensembl" id="ENSGMOP00000064495.1"/>
    </source>
</evidence>
<feature type="domain" description="EGF-like" evidence="9">
    <location>
        <begin position="320"/>
        <end position="362"/>
    </location>
</feature>
<dbReference type="GO" id="GO:0005576">
    <property type="term" value="C:extracellular region"/>
    <property type="evidence" value="ECO:0007669"/>
    <property type="project" value="UniProtKB-SubCell"/>
</dbReference>
<feature type="disulfide bond" evidence="5">
    <location>
        <begin position="1240"/>
        <end position="1249"/>
    </location>
</feature>
<keyword evidence="7" id="KW-0472">Membrane</keyword>
<feature type="transmembrane region" description="Helical" evidence="7">
    <location>
        <begin position="1300"/>
        <end position="1326"/>
    </location>
</feature>
<evidence type="ECO:0000256" key="7">
    <source>
        <dbReference type="SAM" id="Phobius"/>
    </source>
</evidence>
<name>A0A8C5CPX3_GADMO</name>
<feature type="disulfide bond" evidence="5">
    <location>
        <begin position="308"/>
        <end position="317"/>
    </location>
</feature>
<keyword evidence="3" id="KW-0677">Repeat</keyword>
<dbReference type="SMART" id="SM00181">
    <property type="entry name" value="EGF"/>
    <property type="match status" value="14"/>
</dbReference>
<feature type="disulfide bond" evidence="5">
    <location>
        <begin position="1122"/>
        <end position="1132"/>
    </location>
</feature>
<proteinExistence type="predicted"/>
<dbReference type="PROSITE" id="PS00010">
    <property type="entry name" value="ASX_HYDROXYL"/>
    <property type="match status" value="4"/>
</dbReference>
<reference evidence="10" key="2">
    <citation type="submission" date="2025-09" db="UniProtKB">
        <authorList>
            <consortium name="Ensembl"/>
        </authorList>
    </citation>
    <scope>IDENTIFICATION</scope>
</reference>
<feature type="disulfide bond" evidence="5">
    <location>
        <begin position="1106"/>
        <end position="1115"/>
    </location>
</feature>
<dbReference type="OMA" id="LPSTRCD"/>
<feature type="domain" description="EGF-like" evidence="9">
    <location>
        <begin position="119"/>
        <end position="155"/>
    </location>
</feature>
<feature type="disulfide bond" evidence="5">
    <location>
        <begin position="848"/>
        <end position="857"/>
    </location>
</feature>
<feature type="domain" description="EGF-like" evidence="9">
    <location>
        <begin position="364"/>
        <end position="406"/>
    </location>
</feature>
<dbReference type="InterPro" id="IPR000152">
    <property type="entry name" value="EGF-type_Asp/Asn_hydroxyl_site"/>
</dbReference>
<dbReference type="PROSITE" id="PS01187">
    <property type="entry name" value="EGF_CA"/>
    <property type="match status" value="2"/>
</dbReference>
<dbReference type="CDD" id="cd00110">
    <property type="entry name" value="LamG"/>
    <property type="match status" value="2"/>
</dbReference>
<evidence type="ECO:0000259" key="9">
    <source>
        <dbReference type="PROSITE" id="PS50026"/>
    </source>
</evidence>
<feature type="domain" description="EGF-like" evidence="9">
    <location>
        <begin position="262"/>
        <end position="318"/>
    </location>
</feature>
<feature type="disulfide bond" evidence="5">
    <location>
        <begin position="1181"/>
        <end position="1190"/>
    </location>
</feature>
<evidence type="ECO:0000256" key="2">
    <source>
        <dbReference type="ARBA" id="ARBA00022729"/>
    </source>
</evidence>
<dbReference type="PROSITE" id="PS50026">
    <property type="entry name" value="EGF_3"/>
    <property type="match status" value="14"/>
</dbReference>
<comment type="caution">
    <text evidence="5">Lacks conserved residue(s) required for the propagation of feature annotation.</text>
</comment>
<dbReference type="PROSITE" id="PS50025">
    <property type="entry name" value="LAM_G_DOMAIN"/>
    <property type="match status" value="3"/>
</dbReference>
<dbReference type="InterPro" id="IPR018097">
    <property type="entry name" value="EGF_Ca-bd_CS"/>
</dbReference>
<evidence type="ECO:0000259" key="8">
    <source>
        <dbReference type="PROSITE" id="PS50025"/>
    </source>
</evidence>
<evidence type="ECO:0008006" key="12">
    <source>
        <dbReference type="Google" id="ProtNLM"/>
    </source>
</evidence>
<dbReference type="PANTHER" id="PTHR24049">
    <property type="entry name" value="CRUMBS FAMILY MEMBER"/>
    <property type="match status" value="1"/>
</dbReference>
<dbReference type="PRINTS" id="PR00010">
    <property type="entry name" value="EGFBLOOD"/>
</dbReference>
<dbReference type="GO" id="GO:0005112">
    <property type="term" value="F:Notch binding"/>
    <property type="evidence" value="ECO:0007669"/>
    <property type="project" value="TreeGrafter"/>
</dbReference>
<sequence>IKISHFIVKSVHMHYVSSRVFVLKRLLNALNVNVMFTPSDPFKDNSITLYRCEVSKRALSSNAEPRPYLPLATPPGRLPITADPCSSDPCQNRALCRSRGNGFACFCVPGFQGRRCQIDVDECVSAPCLNGATCEDRVGRFTCRCPPGFTGSTCQLQIDKCQSQPCLNGGGCHDTNQSFACTCPPGFHGDRCECQSGPCQDGGPSQHSTSSYSVLFFGENCEPPAPPCKSEPCFNSAPCQDNGSNYTCKCWPGFSGPQCERDIGECSSGPCLHGGRCVERSWQALYGSEALLPGPYSPQTAQGFLCSCPPGTTGSLCQELVDECVSAPCRHGGRCEPRAGGYSCLCPPRSADGVLYGGADCAVPLTGCDGHQCQNGGGCWPLLHDDGRTHGYSCSCPPGLTGALCQTPTAFSFQRSGHLRLQSPPPPPPDGQASCNVTLSFRTALPGAVLFQRGGGGGGLLLVLELRRGRLRLTLGEGPSEESQTLELGRAVADGEWHTVEVLLRNGTLGLALLGEAGGCREGDCRASAALRSSLSALPSPLENTFVGGPSGGPAGTGRRRRRRRPAFVGCMRDVLVDGQVVVPGEWLGDSALNVTAGCSHRDRCLDAPCRHGGRCLNLWQARRCRCPRPYRGPDCGEELAPARFGGGDSLSYALFSVTDPLGTDLAVSLFLRTRRPTGLLLAVAPGNGSDGGPYLRMWLEGGKVKVQVDGSERLESRSALGDGERHFVSVEVGGARGGVTLFVGEEQQGHAPQARPLDVRAGARVSVGGLQEEGPGPGSFKGCVQDLRINGRRLRFFSPGGAPARSFPLEATVNVSEGCTGDDACLASPCLNGGQCLSLWDHFTCTCPSHTAGRRCEEVRWCEAAPCPAGAVCHPLHQGFECLSNVTLLNDSSVLSYRGRGLLSRDVASLTLSLRTRRRHAALLHAERGSAFITLSLQDGRLCMELQSHEEEKEELSTVSLTSRRLVSDGEWHSVHLFMAAPWARRSRWTLVLDEDLEGASTSAAPGGGNLNFLRRGVDIFLGGLGPGVGWGLVGCLGPVELGGVALPYFGPAQLGVPRPQAERFELTSAPPARGGCGGGAVCEPDPCLNGGRCRDLFDLHRCECPEGWAGRRCGALVDTCASGPCLHGNCSVAGPGYACACHVGFAGPDCGEEADVCEGHLCGHGATCLHGPGRYACLCAENYTGPLCNERVEEIPWYIAVRNIRPPKLPVSFCGDETRNYTCFNGGNCTERQLSCDCRPGFTGHRCEQEVDECKSNPCLNGGYCRNLINKFSCVCDMSFTGEVCQTDLTSGALSSPLLLPVTLLSVLLFLAVVGSAVGLAVALSRRATHGAYSPSRQEKEGSRVEMWNITQPPPMERLI</sequence>
<dbReference type="GeneTree" id="ENSGT00940000155152"/>
<feature type="domain" description="EGF-like" evidence="9">
    <location>
        <begin position="81"/>
        <end position="117"/>
    </location>
</feature>
<accession>A0A8C5CPX3</accession>
<dbReference type="Ensembl" id="ENSGMOT00000052055.1">
    <property type="protein sequence ID" value="ENSGMOP00000064495.1"/>
    <property type="gene ID" value="ENSGMOG00000031080.1"/>
</dbReference>
<feature type="domain" description="Laminin G" evidence="8">
    <location>
        <begin position="643"/>
        <end position="820"/>
    </location>
</feature>
<feature type="disulfide bond" evidence="5">
    <location>
        <begin position="183"/>
        <end position="192"/>
    </location>
</feature>
<dbReference type="SMART" id="SM00282">
    <property type="entry name" value="LamG"/>
    <property type="match status" value="3"/>
</dbReference>
<keyword evidence="2" id="KW-0732">Signal</keyword>
<evidence type="ECO:0000256" key="6">
    <source>
        <dbReference type="SAM" id="MobiDB-lite"/>
    </source>
</evidence>
<dbReference type="InterPro" id="IPR009030">
    <property type="entry name" value="Growth_fac_rcpt_cys_sf"/>
</dbReference>
<feature type="domain" description="Laminin G" evidence="8">
    <location>
        <begin position="408"/>
        <end position="599"/>
    </location>
</feature>
<dbReference type="SUPFAM" id="SSF49899">
    <property type="entry name" value="Concanavalin A-like lectins/glucanases"/>
    <property type="match status" value="3"/>
</dbReference>
<feature type="disulfide bond" evidence="5">
    <location>
        <begin position="1143"/>
        <end position="1152"/>
    </location>
</feature>
<dbReference type="InterPro" id="IPR000742">
    <property type="entry name" value="EGF"/>
</dbReference>
<dbReference type="Proteomes" id="UP000694546">
    <property type="component" value="Chromosome 12"/>
</dbReference>
<feature type="disulfide bond" evidence="5">
    <location>
        <begin position="145"/>
        <end position="154"/>
    </location>
</feature>
<feature type="disulfide bond" evidence="5">
    <location>
        <begin position="396"/>
        <end position="405"/>
    </location>
</feature>
<dbReference type="SUPFAM" id="SSF57184">
    <property type="entry name" value="Growth factor receptor domain"/>
    <property type="match status" value="1"/>
</dbReference>
<dbReference type="PANTHER" id="PTHR24049:SF22">
    <property type="entry name" value="DROSOPHILA CRUMBS HOMOLOG"/>
    <property type="match status" value="1"/>
</dbReference>
<reference evidence="10" key="1">
    <citation type="submission" date="2025-08" db="UniProtKB">
        <authorList>
            <consortium name="Ensembl"/>
        </authorList>
    </citation>
    <scope>IDENTIFICATION</scope>
</reference>
<dbReference type="InterPro" id="IPR001791">
    <property type="entry name" value="Laminin_G"/>
</dbReference>
<dbReference type="AlphaFoldDB" id="A0A8C5CPX3"/>
<feature type="domain" description="EGF-like" evidence="9">
    <location>
        <begin position="1155"/>
        <end position="1191"/>
    </location>
</feature>
<dbReference type="PROSITE" id="PS01186">
    <property type="entry name" value="EGF_2"/>
    <property type="match status" value="7"/>
</dbReference>
<feature type="domain" description="EGF-like" evidence="9">
    <location>
        <begin position="1212"/>
        <end position="1250"/>
    </location>
</feature>
<feature type="domain" description="EGF-like" evidence="9">
    <location>
        <begin position="157"/>
        <end position="193"/>
    </location>
</feature>
<dbReference type="SMART" id="SM00179">
    <property type="entry name" value="EGF_CA"/>
    <property type="match status" value="12"/>
</dbReference>
<keyword evidence="7" id="KW-1133">Transmembrane helix</keyword>
<keyword evidence="4 5" id="KW-1015">Disulfide bond</keyword>
<dbReference type="GO" id="GO:0005509">
    <property type="term" value="F:calcium ion binding"/>
    <property type="evidence" value="ECO:0007669"/>
    <property type="project" value="InterPro"/>
</dbReference>
<feature type="domain" description="EGF-like" evidence="9">
    <location>
        <begin position="224"/>
        <end position="260"/>
    </location>
</feature>
<feature type="region of interest" description="Disordered" evidence="6">
    <location>
        <begin position="542"/>
        <end position="562"/>
    </location>
</feature>
<evidence type="ECO:0000256" key="5">
    <source>
        <dbReference type="PROSITE-ProRule" id="PRU00076"/>
    </source>
</evidence>
<evidence type="ECO:0000256" key="4">
    <source>
        <dbReference type="ARBA" id="ARBA00023157"/>
    </source>
</evidence>
<feature type="domain" description="Laminin G" evidence="8">
    <location>
        <begin position="885"/>
        <end position="1078"/>
    </location>
</feature>
<feature type="disulfide bond" evidence="5">
    <location>
        <begin position="250"/>
        <end position="259"/>
    </location>
</feature>
<feature type="domain" description="EGF-like" evidence="9">
    <location>
        <begin position="1118"/>
        <end position="1153"/>
    </location>
</feature>
<dbReference type="Gene3D" id="2.10.25.10">
    <property type="entry name" value="Laminin"/>
    <property type="match status" value="14"/>
</dbReference>
<feature type="domain" description="EGF-like" evidence="9">
    <location>
        <begin position="601"/>
        <end position="637"/>
    </location>
</feature>
<evidence type="ECO:0000313" key="11">
    <source>
        <dbReference type="Proteomes" id="UP000694546"/>
    </source>
</evidence>
<keyword evidence="11" id="KW-1185">Reference proteome</keyword>
<feature type="domain" description="EGF-like" evidence="9">
    <location>
        <begin position="1080"/>
        <end position="1116"/>
    </location>
</feature>
<evidence type="ECO:0000256" key="3">
    <source>
        <dbReference type="ARBA" id="ARBA00022737"/>
    </source>
</evidence>
<dbReference type="InterPro" id="IPR013320">
    <property type="entry name" value="ConA-like_dom_sf"/>
</dbReference>
<feature type="disulfide bond" evidence="5">
    <location>
        <begin position="107"/>
        <end position="116"/>
    </location>
</feature>
<keyword evidence="7" id="KW-0812">Transmembrane</keyword>
<dbReference type="Pfam" id="PF02210">
    <property type="entry name" value="Laminin_G_2"/>
    <property type="match status" value="3"/>
</dbReference>
<dbReference type="Pfam" id="PF00008">
    <property type="entry name" value="EGF"/>
    <property type="match status" value="8"/>
</dbReference>
<feature type="domain" description="EGF-like" evidence="9">
    <location>
        <begin position="822"/>
        <end position="858"/>
    </location>
</feature>
<dbReference type="GO" id="GO:0007399">
    <property type="term" value="P:nervous system development"/>
    <property type="evidence" value="ECO:0007669"/>
    <property type="project" value="UniProtKB-ARBA"/>
</dbReference>
<dbReference type="InterPro" id="IPR051022">
    <property type="entry name" value="Notch_Cell-Fate_Det"/>
</dbReference>
<keyword evidence="1 5" id="KW-0245">EGF-like domain</keyword>
<dbReference type="PROSITE" id="PS00022">
    <property type="entry name" value="EGF_1"/>
    <property type="match status" value="13"/>
</dbReference>
<dbReference type="CDD" id="cd00054">
    <property type="entry name" value="EGF_CA"/>
    <property type="match status" value="8"/>
</dbReference>
<organism evidence="10 11">
    <name type="scientific">Gadus morhua</name>
    <name type="common">Atlantic cod</name>
    <dbReference type="NCBI Taxonomy" id="8049"/>
    <lineage>
        <taxon>Eukaryota</taxon>
        <taxon>Metazoa</taxon>
        <taxon>Chordata</taxon>
        <taxon>Craniata</taxon>
        <taxon>Vertebrata</taxon>
        <taxon>Euteleostomi</taxon>
        <taxon>Actinopterygii</taxon>
        <taxon>Neopterygii</taxon>
        <taxon>Teleostei</taxon>
        <taxon>Neoteleostei</taxon>
        <taxon>Acanthomorphata</taxon>
        <taxon>Zeiogadaria</taxon>
        <taxon>Gadariae</taxon>
        <taxon>Gadiformes</taxon>
        <taxon>Gadoidei</taxon>
        <taxon>Gadidae</taxon>
        <taxon>Gadus</taxon>
    </lineage>
</organism>
<dbReference type="SUPFAM" id="SSF57196">
    <property type="entry name" value="EGF/Laminin"/>
    <property type="match status" value="6"/>
</dbReference>
<dbReference type="Gene3D" id="2.60.120.200">
    <property type="match status" value="3"/>
</dbReference>